<dbReference type="Pfam" id="PF06094">
    <property type="entry name" value="GGACT"/>
    <property type="match status" value="1"/>
</dbReference>
<dbReference type="OrthoDB" id="5567366at2"/>
<dbReference type="AlphaFoldDB" id="A0A5B0DVY8"/>
<feature type="domain" description="Gamma-glutamylcyclotransferase AIG2-like" evidence="1">
    <location>
        <begin position="23"/>
        <end position="124"/>
    </location>
</feature>
<evidence type="ECO:0000259" key="1">
    <source>
        <dbReference type="Pfam" id="PF06094"/>
    </source>
</evidence>
<protein>
    <submittedName>
        <fullName evidence="2">Gamma-glutamylcyclotransferase</fullName>
    </submittedName>
</protein>
<reference evidence="2 3" key="1">
    <citation type="submission" date="2019-08" db="EMBL/GenBank/DDBJ databases">
        <title>Aureimonas fodiniaquatilis sp. nov., isolated from a coal mine wastewater.</title>
        <authorList>
            <person name="Kim W."/>
        </authorList>
    </citation>
    <scope>NUCLEOTIDE SEQUENCE [LARGE SCALE GENOMIC DNA]</scope>
    <source>
        <strain evidence="2 3">CAU 1482</strain>
    </source>
</reference>
<keyword evidence="2" id="KW-0808">Transferase</keyword>
<evidence type="ECO:0000313" key="2">
    <source>
        <dbReference type="EMBL" id="KAA0970593.1"/>
    </source>
</evidence>
<dbReference type="CDD" id="cd06661">
    <property type="entry name" value="GGCT_like"/>
    <property type="match status" value="1"/>
</dbReference>
<dbReference type="Proteomes" id="UP000324738">
    <property type="component" value="Unassembled WGS sequence"/>
</dbReference>
<organism evidence="2 3">
    <name type="scientific">Aureimonas fodinaquatilis</name>
    <dbReference type="NCBI Taxonomy" id="2565783"/>
    <lineage>
        <taxon>Bacteria</taxon>
        <taxon>Pseudomonadati</taxon>
        <taxon>Pseudomonadota</taxon>
        <taxon>Alphaproteobacteria</taxon>
        <taxon>Hyphomicrobiales</taxon>
        <taxon>Aurantimonadaceae</taxon>
        <taxon>Aureimonas</taxon>
    </lineage>
</organism>
<dbReference type="SUPFAM" id="SSF110857">
    <property type="entry name" value="Gamma-glutamyl cyclotransferase-like"/>
    <property type="match status" value="1"/>
</dbReference>
<keyword evidence="3" id="KW-1185">Reference proteome</keyword>
<comment type="caution">
    <text evidence="2">The sequence shown here is derived from an EMBL/GenBank/DDBJ whole genome shotgun (WGS) entry which is preliminary data.</text>
</comment>
<proteinExistence type="predicted"/>
<accession>A0A5B0DVY8</accession>
<dbReference type="InterPro" id="IPR036568">
    <property type="entry name" value="GGCT-like_sf"/>
</dbReference>
<gene>
    <name evidence="2" type="ORF">FPY71_08825</name>
</gene>
<sequence>MNDFHADHPDLQRLIAEGQVVSYFGYGSLVNKRTLRTRFLAIRRAEITGWQRFWIPRPHPMPALLSVREQASCATQGVVVYELAEHLPLVDEREIGYLRQVVDRERVRVENPPGLDVPLFIYEGRRDTPTAEQAGGYILQSYLDAVLQGFHALYGREGVMRFVRETEGFGVALLGDRAEPRYPRSVQLEPGEADFFDALFSVTNQHIDG</sequence>
<dbReference type="InterPro" id="IPR013024">
    <property type="entry name" value="GGCT-like"/>
</dbReference>
<dbReference type="EMBL" id="VTWH01000002">
    <property type="protein sequence ID" value="KAA0970593.1"/>
    <property type="molecule type" value="Genomic_DNA"/>
</dbReference>
<dbReference type="RefSeq" id="WP_149299709.1">
    <property type="nucleotide sequence ID" value="NZ_VTWH01000002.1"/>
</dbReference>
<dbReference type="InterPro" id="IPR009288">
    <property type="entry name" value="AIG2-like_dom"/>
</dbReference>
<dbReference type="GO" id="GO:0016740">
    <property type="term" value="F:transferase activity"/>
    <property type="evidence" value="ECO:0007669"/>
    <property type="project" value="UniProtKB-KW"/>
</dbReference>
<name>A0A5B0DVY8_9HYPH</name>
<evidence type="ECO:0000313" key="3">
    <source>
        <dbReference type="Proteomes" id="UP000324738"/>
    </source>
</evidence>
<dbReference type="Gene3D" id="3.10.490.10">
    <property type="entry name" value="Gamma-glutamyl cyclotransferase-like"/>
    <property type="match status" value="1"/>
</dbReference>